<name>A0A645IQC9_9ZZZZ</name>
<dbReference type="AlphaFoldDB" id="A0A645IQC9"/>
<gene>
    <name evidence="2" type="ORF">SDC9_201101</name>
</gene>
<accession>A0A645IQC9</accession>
<evidence type="ECO:0000313" key="2">
    <source>
        <dbReference type="EMBL" id="MPN53437.1"/>
    </source>
</evidence>
<reference evidence="2" key="1">
    <citation type="submission" date="2019-08" db="EMBL/GenBank/DDBJ databases">
        <authorList>
            <person name="Kucharzyk K."/>
            <person name="Murdoch R.W."/>
            <person name="Higgins S."/>
            <person name="Loffler F."/>
        </authorList>
    </citation>
    <scope>NUCLEOTIDE SEQUENCE</scope>
</reference>
<organism evidence="2">
    <name type="scientific">bioreactor metagenome</name>
    <dbReference type="NCBI Taxonomy" id="1076179"/>
    <lineage>
        <taxon>unclassified sequences</taxon>
        <taxon>metagenomes</taxon>
        <taxon>ecological metagenomes</taxon>
    </lineage>
</organism>
<sequence length="161" mass="18868">MFFAFCPSVRSITTWLPSLWKRRIRFVFNSGNHCIRHALKGAHNTYYENYRCDRRLYSMSARRGFPSQLGHRHFDEHRWHDPDPHRHRRGNCGLFRRNCQRLGKRGGRQHLYQGSADWERPPDDREDPAHHFQCKAPHGLAVDDGGGTVGYCGQSRRLAGI</sequence>
<dbReference type="EMBL" id="VSSQ01120555">
    <property type="protein sequence ID" value="MPN53437.1"/>
    <property type="molecule type" value="Genomic_DNA"/>
</dbReference>
<feature type="compositionally biased region" description="Basic and acidic residues" evidence="1">
    <location>
        <begin position="117"/>
        <end position="130"/>
    </location>
</feature>
<proteinExistence type="predicted"/>
<comment type="caution">
    <text evidence="2">The sequence shown here is derived from an EMBL/GenBank/DDBJ whole genome shotgun (WGS) entry which is preliminary data.</text>
</comment>
<protein>
    <submittedName>
        <fullName evidence="2">Uncharacterized protein</fullName>
    </submittedName>
</protein>
<evidence type="ECO:0000256" key="1">
    <source>
        <dbReference type="SAM" id="MobiDB-lite"/>
    </source>
</evidence>
<feature type="region of interest" description="Disordered" evidence="1">
    <location>
        <begin position="106"/>
        <end position="130"/>
    </location>
</feature>